<dbReference type="SUPFAM" id="SSF48403">
    <property type="entry name" value="Ankyrin repeat"/>
    <property type="match status" value="1"/>
</dbReference>
<dbReference type="Gene3D" id="1.25.40.20">
    <property type="entry name" value="Ankyrin repeat-containing domain"/>
    <property type="match status" value="1"/>
</dbReference>
<comment type="caution">
    <text evidence="2">The sequence shown here is derived from an EMBL/GenBank/DDBJ whole genome shotgun (WGS) entry which is preliminary data.</text>
</comment>
<evidence type="ECO:0000313" key="2">
    <source>
        <dbReference type="EMBL" id="KAL2788237.1"/>
    </source>
</evidence>
<accession>A0ABR4FY78</accession>
<dbReference type="EMBL" id="JBFTWV010000082">
    <property type="protein sequence ID" value="KAL2788237.1"/>
    <property type="molecule type" value="Genomic_DNA"/>
</dbReference>
<dbReference type="Pfam" id="PF12796">
    <property type="entry name" value="Ank_2"/>
    <property type="match status" value="1"/>
</dbReference>
<evidence type="ECO:0000256" key="1">
    <source>
        <dbReference type="SAM" id="MobiDB-lite"/>
    </source>
</evidence>
<feature type="region of interest" description="Disordered" evidence="1">
    <location>
        <begin position="1"/>
        <end position="24"/>
    </location>
</feature>
<reference evidence="2 3" key="1">
    <citation type="submission" date="2024-07" db="EMBL/GenBank/DDBJ databases">
        <title>Section-level genome sequencing and comparative genomics of Aspergillus sections Usti and Cavernicolus.</title>
        <authorList>
            <consortium name="Lawrence Berkeley National Laboratory"/>
            <person name="Nybo J.L."/>
            <person name="Vesth T.C."/>
            <person name="Theobald S."/>
            <person name="Frisvad J.C."/>
            <person name="Larsen T.O."/>
            <person name="Kjaerboelling I."/>
            <person name="Rothschild-Mancinelli K."/>
            <person name="Lyhne E.K."/>
            <person name="Kogle M.E."/>
            <person name="Barry K."/>
            <person name="Clum A."/>
            <person name="Na H."/>
            <person name="Ledsgaard L."/>
            <person name="Lin J."/>
            <person name="Lipzen A."/>
            <person name="Kuo A."/>
            <person name="Riley R."/>
            <person name="Mondo S."/>
            <person name="Labutti K."/>
            <person name="Haridas S."/>
            <person name="Pangalinan J."/>
            <person name="Salamov A.A."/>
            <person name="Simmons B.A."/>
            <person name="Magnuson J.K."/>
            <person name="Chen J."/>
            <person name="Drula E."/>
            <person name="Henrissat B."/>
            <person name="Wiebenga A."/>
            <person name="Lubbers R.J."/>
            <person name="Gomes A.C."/>
            <person name="Makela M.R."/>
            <person name="Stajich J."/>
            <person name="Grigoriev I.V."/>
            <person name="Mortensen U.H."/>
            <person name="De Vries R.P."/>
            <person name="Baker S.E."/>
            <person name="Andersen M.R."/>
        </authorList>
    </citation>
    <scope>NUCLEOTIDE SEQUENCE [LARGE SCALE GENOMIC DNA]</scope>
    <source>
        <strain evidence="2 3">CBS 209.92</strain>
    </source>
</reference>
<proteinExistence type="predicted"/>
<protein>
    <recommendedName>
        <fullName evidence="4">Ankyrin repeat protein</fullName>
    </recommendedName>
</protein>
<evidence type="ECO:0000313" key="3">
    <source>
        <dbReference type="Proteomes" id="UP001610563"/>
    </source>
</evidence>
<feature type="compositionally biased region" description="Polar residues" evidence="1">
    <location>
        <begin position="14"/>
        <end position="24"/>
    </location>
</feature>
<name>A0ABR4FY78_9EURO</name>
<keyword evidence="3" id="KW-1185">Reference proteome</keyword>
<dbReference type="InterPro" id="IPR036770">
    <property type="entry name" value="Ankyrin_rpt-contain_sf"/>
</dbReference>
<organism evidence="2 3">
    <name type="scientific">Aspergillus keveii</name>
    <dbReference type="NCBI Taxonomy" id="714993"/>
    <lineage>
        <taxon>Eukaryota</taxon>
        <taxon>Fungi</taxon>
        <taxon>Dikarya</taxon>
        <taxon>Ascomycota</taxon>
        <taxon>Pezizomycotina</taxon>
        <taxon>Eurotiomycetes</taxon>
        <taxon>Eurotiomycetidae</taxon>
        <taxon>Eurotiales</taxon>
        <taxon>Aspergillaceae</taxon>
        <taxon>Aspergillus</taxon>
        <taxon>Aspergillus subgen. Nidulantes</taxon>
    </lineage>
</organism>
<dbReference type="InterPro" id="IPR002110">
    <property type="entry name" value="Ankyrin_rpt"/>
</dbReference>
<dbReference type="SMART" id="SM00248">
    <property type="entry name" value="ANK"/>
    <property type="match status" value="3"/>
</dbReference>
<gene>
    <name evidence="2" type="ORF">BJX66DRAFT_327232</name>
</gene>
<evidence type="ECO:0008006" key="4">
    <source>
        <dbReference type="Google" id="ProtNLM"/>
    </source>
</evidence>
<sequence>MPSAVKQPGPVVVQTATQPAKTSQGSIDKCGELFKAAKNGDVPKIKQILQHYPEKLDEICTACRSITPVIAAAISGQLEAVKELCNHKANVEIRDVESYTIIKLTLDAGHREIAEYLADRYPDMVITDPRLPQGAQWVTDQFWEMSNKIPDKASKPPEEVLKYLLTGDESKYKPIEKRTVSEIYWEHILLRYIGDTPCDIRRNYSDELKMAFVGTFDRILYKQDGIKESARLLNCVLPTTAYNVYGTHVAAEQGWVTERWDYEDKKTKITVPDGIDTFLIDHEKGKIVVMLINYRVYEDGTFLDNPERCRLKDPRPGV</sequence>
<dbReference type="Proteomes" id="UP001610563">
    <property type="component" value="Unassembled WGS sequence"/>
</dbReference>